<reference evidence="3" key="2">
    <citation type="submission" date="2020-09" db="EMBL/GenBank/DDBJ databases">
        <authorList>
            <person name="Sun Q."/>
            <person name="Ohkuma M."/>
        </authorList>
    </citation>
    <scope>NUCLEOTIDE SEQUENCE</scope>
    <source>
        <strain evidence="3">JCM 12580</strain>
    </source>
</reference>
<dbReference type="PANTHER" id="PTHR35340:SF10">
    <property type="entry name" value="CYTOPLASMIC PROTEIN"/>
    <property type="match status" value="1"/>
</dbReference>
<name>A0A917PYS4_9BACI</name>
<dbReference type="InterPro" id="IPR010262">
    <property type="entry name" value="Arylsulfotransferase_bact"/>
</dbReference>
<evidence type="ECO:0000313" key="4">
    <source>
        <dbReference type="Proteomes" id="UP000658382"/>
    </source>
</evidence>
<evidence type="ECO:0000256" key="1">
    <source>
        <dbReference type="SAM" id="MobiDB-lite"/>
    </source>
</evidence>
<feature type="region of interest" description="Disordered" evidence="1">
    <location>
        <begin position="27"/>
        <end position="62"/>
    </location>
</feature>
<gene>
    <name evidence="3" type="primary">astA</name>
    <name evidence="3" type="ORF">GCM10007063_25040</name>
</gene>
<feature type="domain" description="Arylsulfotransferase N-terminal" evidence="2">
    <location>
        <begin position="89"/>
        <end position="173"/>
    </location>
</feature>
<dbReference type="InterPro" id="IPR011047">
    <property type="entry name" value="Quinoprotein_ADH-like_sf"/>
</dbReference>
<dbReference type="Pfam" id="PF17425">
    <property type="entry name" value="Arylsulfotran_N"/>
    <property type="match status" value="1"/>
</dbReference>
<comment type="caution">
    <text evidence="3">The sequence shown here is derived from an EMBL/GenBank/DDBJ whole genome shotgun (WGS) entry which is preliminary data.</text>
</comment>
<proteinExistence type="predicted"/>
<dbReference type="EMBL" id="BMNQ01000041">
    <property type="protein sequence ID" value="GGK01714.1"/>
    <property type="molecule type" value="Genomic_DNA"/>
</dbReference>
<dbReference type="Gene3D" id="2.60.40.3100">
    <property type="entry name" value="Arylsulphate sulphotransferase monomer, N-terminal domain"/>
    <property type="match status" value="1"/>
</dbReference>
<evidence type="ECO:0000313" key="3">
    <source>
        <dbReference type="EMBL" id="GGK01714.1"/>
    </source>
</evidence>
<dbReference type="InterPro" id="IPR038477">
    <property type="entry name" value="ASST_N_sf"/>
</dbReference>
<reference evidence="3" key="1">
    <citation type="journal article" date="2014" name="Int. J. Syst. Evol. Microbiol.">
        <title>Complete genome sequence of Corynebacterium casei LMG S-19264T (=DSM 44701T), isolated from a smear-ripened cheese.</title>
        <authorList>
            <consortium name="US DOE Joint Genome Institute (JGI-PGF)"/>
            <person name="Walter F."/>
            <person name="Albersmeier A."/>
            <person name="Kalinowski J."/>
            <person name="Ruckert C."/>
        </authorList>
    </citation>
    <scope>NUCLEOTIDE SEQUENCE</scope>
    <source>
        <strain evidence="3">JCM 12580</strain>
    </source>
</reference>
<protein>
    <submittedName>
        <fullName evidence="3">Aryl-sulfate sulfotransferase</fullName>
    </submittedName>
</protein>
<dbReference type="SUPFAM" id="SSF50998">
    <property type="entry name" value="Quinoprotein alcohol dehydrogenase-like"/>
    <property type="match status" value="1"/>
</dbReference>
<keyword evidence="4" id="KW-1185">Reference proteome</keyword>
<dbReference type="InterPro" id="IPR035391">
    <property type="entry name" value="Arylsulfotran_N"/>
</dbReference>
<dbReference type="Proteomes" id="UP000658382">
    <property type="component" value="Unassembled WGS sequence"/>
</dbReference>
<dbReference type="AlphaFoldDB" id="A0A917PYS4"/>
<evidence type="ECO:0000259" key="2">
    <source>
        <dbReference type="Pfam" id="PF17425"/>
    </source>
</evidence>
<dbReference type="RefSeq" id="WP_188633445.1">
    <property type="nucleotide sequence ID" value="NZ_BMNQ01000041.1"/>
</dbReference>
<sequence length="568" mass="64495">MKKITVGVVVAIALIGVFLFFQNTKTEEAQQDSDKATEKNKQSETDKKDKDDPAYKYPPEKIPSLLDEQKKLEASILSDSEGSTLDDPYVKLDPYNRSPLAALVIFNTDKPAKVSFTVHGKEDKADISKSFEYYKKQHELPVLGLYPDYSNTLEIKAETKSGETMTKTLTITTDELPDYIPDITIKTADTTKMDIQDTELTFAIPSTKFVYGFDANGDIRWYGSGYNSHVFQELNNGHLLYLGKDDNSGTAYNRLFETDYMGKLYNAFKISKKAAHAEAKGMESTLIHHDAAELPSGNLILTVNDGEGEYMEDTMIEIDRETGDVVKQIDLKNMFPEQAYQDYDSTEAKEGLTDWFHQNSVVYDKHDNSIIISGRNSDTVMKIDYESEEIKWMLAYPEGWNDDMQQHLLEGQGEDFKYPGGQHDANILPDFDNNPDTLDLLLYDNNVAVTRGDEDLSKQFSAATHYRINEKTKEAEVIWTYGKERGEAFFTNIIGSARYQQNTGNVLVDFGHVDSGDQSNIVEVTHHEDSKVVFEAEITNFPKGAWVYRSVRYPLYTDTWENTFKLSE</sequence>
<dbReference type="GO" id="GO:0004062">
    <property type="term" value="F:aryl sulfotransferase activity"/>
    <property type="evidence" value="ECO:0007669"/>
    <property type="project" value="InterPro"/>
</dbReference>
<dbReference type="InterPro" id="IPR053143">
    <property type="entry name" value="Arylsulfate_ST"/>
</dbReference>
<organism evidence="3 4">
    <name type="scientific">Lentibacillus kapialis</name>
    <dbReference type="NCBI Taxonomy" id="340214"/>
    <lineage>
        <taxon>Bacteria</taxon>
        <taxon>Bacillati</taxon>
        <taxon>Bacillota</taxon>
        <taxon>Bacilli</taxon>
        <taxon>Bacillales</taxon>
        <taxon>Bacillaceae</taxon>
        <taxon>Lentibacillus</taxon>
    </lineage>
</organism>
<dbReference type="Pfam" id="PF05935">
    <property type="entry name" value="Arylsulfotrans"/>
    <property type="match status" value="1"/>
</dbReference>
<feature type="compositionally biased region" description="Basic and acidic residues" evidence="1">
    <location>
        <begin position="27"/>
        <end position="54"/>
    </location>
</feature>
<dbReference type="PANTHER" id="PTHR35340">
    <property type="entry name" value="PQQ ENZYME REPEAT PROTEIN-RELATED"/>
    <property type="match status" value="1"/>
</dbReference>
<accession>A0A917PYS4</accession>